<organism evidence="2 3">
    <name type="scientific">Iphiclides podalirius</name>
    <name type="common">scarce swallowtail</name>
    <dbReference type="NCBI Taxonomy" id="110791"/>
    <lineage>
        <taxon>Eukaryota</taxon>
        <taxon>Metazoa</taxon>
        <taxon>Ecdysozoa</taxon>
        <taxon>Arthropoda</taxon>
        <taxon>Hexapoda</taxon>
        <taxon>Insecta</taxon>
        <taxon>Pterygota</taxon>
        <taxon>Neoptera</taxon>
        <taxon>Endopterygota</taxon>
        <taxon>Lepidoptera</taxon>
        <taxon>Glossata</taxon>
        <taxon>Ditrysia</taxon>
        <taxon>Papilionoidea</taxon>
        <taxon>Papilionidae</taxon>
        <taxon>Papilioninae</taxon>
        <taxon>Iphiclides</taxon>
    </lineage>
</organism>
<accession>A0ABN8IS61</accession>
<dbReference type="EMBL" id="OW152816">
    <property type="protein sequence ID" value="CAH2065795.1"/>
    <property type="molecule type" value="Genomic_DNA"/>
</dbReference>
<feature type="non-terminal residue" evidence="2">
    <location>
        <position position="184"/>
    </location>
</feature>
<feature type="region of interest" description="Disordered" evidence="1">
    <location>
        <begin position="121"/>
        <end position="154"/>
    </location>
</feature>
<feature type="compositionally biased region" description="Polar residues" evidence="1">
    <location>
        <begin position="126"/>
        <end position="138"/>
    </location>
</feature>
<dbReference type="Proteomes" id="UP000837857">
    <property type="component" value="Chromosome 4"/>
</dbReference>
<gene>
    <name evidence="2" type="ORF">IPOD504_LOCUS13137</name>
</gene>
<reference evidence="2" key="1">
    <citation type="submission" date="2022-03" db="EMBL/GenBank/DDBJ databases">
        <authorList>
            <person name="Martin H S."/>
        </authorList>
    </citation>
    <scope>NUCLEOTIDE SEQUENCE</scope>
</reference>
<proteinExistence type="predicted"/>
<evidence type="ECO:0000313" key="2">
    <source>
        <dbReference type="EMBL" id="CAH2065795.1"/>
    </source>
</evidence>
<name>A0ABN8IS61_9NEOP</name>
<evidence type="ECO:0000313" key="3">
    <source>
        <dbReference type="Proteomes" id="UP000837857"/>
    </source>
</evidence>
<protein>
    <submittedName>
        <fullName evidence="2">Uncharacterized protein</fullName>
    </submittedName>
</protein>
<evidence type="ECO:0000256" key="1">
    <source>
        <dbReference type="SAM" id="MobiDB-lite"/>
    </source>
</evidence>
<keyword evidence="3" id="KW-1185">Reference proteome</keyword>
<sequence length="184" mass="19547">MSRSVVRQAVIPGAAITRQRGPIAEIGRKRMIRLTRPPIGRRSTNTLSPFVTVSKGNFISRDKRPVVGSKRLPASIASAAAPALSDPYRHRATRVYSCRALRSDAPSTSKARCFIKPSFAAPSPLKRNQTPATSNSAGPVSGDLAGPRTDGRADFRPVAAANGVTAHTARVATPHFPLPMADTT</sequence>